<dbReference type="InterPro" id="IPR001123">
    <property type="entry name" value="LeuE-type"/>
</dbReference>
<dbReference type="OMA" id="INANDPM"/>
<dbReference type="EMBL" id="JAAMRD010000004">
    <property type="protein sequence ID" value="MBA1304092.1"/>
    <property type="molecule type" value="Genomic_DNA"/>
</dbReference>
<dbReference type="KEGG" id="psz:PSTAB_2880"/>
<dbReference type="GO" id="GO:0005886">
    <property type="term" value="C:plasma membrane"/>
    <property type="evidence" value="ECO:0007669"/>
    <property type="project" value="UniProtKB-SubCell"/>
</dbReference>
<dbReference type="RefSeq" id="WP_011913958.1">
    <property type="nucleotide sequence ID" value="NC_015740.1"/>
</dbReference>
<name>A0A427GDE1_STUST</name>
<comment type="subcellular location">
    <subcellularLocation>
        <location evidence="1">Cell membrane</location>
        <topology evidence="1">Multi-pass membrane protein</topology>
    </subcellularLocation>
</comment>
<keyword evidence="2" id="KW-1003">Cell membrane</keyword>
<dbReference type="GO" id="GO:0015171">
    <property type="term" value="F:amino acid transmembrane transporter activity"/>
    <property type="evidence" value="ECO:0007669"/>
    <property type="project" value="TreeGrafter"/>
</dbReference>
<dbReference type="PANTHER" id="PTHR30086:SF20">
    <property type="entry name" value="ARGININE EXPORTER PROTEIN ARGO-RELATED"/>
    <property type="match status" value="1"/>
</dbReference>
<gene>
    <name evidence="7" type="ORF">G7024_06680</name>
    <name evidence="8" type="ORF">N7335_05125</name>
</gene>
<feature type="transmembrane region" description="Helical" evidence="6">
    <location>
        <begin position="152"/>
        <end position="174"/>
    </location>
</feature>
<protein>
    <submittedName>
        <fullName evidence="7">LysE family translocator</fullName>
    </submittedName>
</protein>
<feature type="transmembrane region" description="Helical" evidence="6">
    <location>
        <begin position="41"/>
        <end position="65"/>
    </location>
</feature>
<dbReference type="Pfam" id="PF01810">
    <property type="entry name" value="LysE"/>
    <property type="match status" value="1"/>
</dbReference>
<feature type="transmembrane region" description="Helical" evidence="6">
    <location>
        <begin position="71"/>
        <end position="89"/>
    </location>
</feature>
<dbReference type="AlphaFoldDB" id="A0A427GDE1"/>
<evidence type="ECO:0000256" key="2">
    <source>
        <dbReference type="ARBA" id="ARBA00022475"/>
    </source>
</evidence>
<proteinExistence type="predicted"/>
<reference evidence="7" key="1">
    <citation type="submission" date="2020-02" db="EMBL/GenBank/DDBJ databases">
        <title>Synteny-based analysis reveals conserved mechanism for high triclosan tolerance in Pseudomonas, as well as instances of horizontal transfer.</title>
        <authorList>
            <person name="Mcfarland A.G."/>
            <person name="Bertucci H.K."/>
            <person name="Litmann E."/>
            <person name="Shen J."/>
            <person name="Huttenhower C."/>
            <person name="Hartmann E.M."/>
        </authorList>
    </citation>
    <scope>NUCLEOTIDE SEQUENCE</scope>
    <source>
        <strain evidence="7">109A1</strain>
    </source>
</reference>
<evidence type="ECO:0000256" key="3">
    <source>
        <dbReference type="ARBA" id="ARBA00022692"/>
    </source>
</evidence>
<feature type="transmembrane region" description="Helical" evidence="6">
    <location>
        <begin position="119"/>
        <end position="140"/>
    </location>
</feature>
<evidence type="ECO:0000256" key="6">
    <source>
        <dbReference type="SAM" id="Phobius"/>
    </source>
</evidence>
<evidence type="ECO:0000313" key="9">
    <source>
        <dbReference type="Proteomes" id="UP001138621"/>
    </source>
</evidence>
<keyword evidence="5 6" id="KW-0472">Membrane</keyword>
<organism evidence="7 9">
    <name type="scientific">Stutzerimonas stutzeri</name>
    <name type="common">Pseudomonas stutzeri</name>
    <dbReference type="NCBI Taxonomy" id="316"/>
    <lineage>
        <taxon>Bacteria</taxon>
        <taxon>Pseudomonadati</taxon>
        <taxon>Pseudomonadota</taxon>
        <taxon>Gammaproteobacteria</taxon>
        <taxon>Pseudomonadales</taxon>
        <taxon>Pseudomonadaceae</taxon>
        <taxon>Stutzerimonas</taxon>
    </lineage>
</organism>
<dbReference type="PIRSF" id="PIRSF006324">
    <property type="entry name" value="LeuE"/>
    <property type="match status" value="1"/>
</dbReference>
<evidence type="ECO:0000256" key="5">
    <source>
        <dbReference type="ARBA" id="ARBA00023136"/>
    </source>
</evidence>
<evidence type="ECO:0000313" key="7">
    <source>
        <dbReference type="EMBL" id="MBA1304092.1"/>
    </source>
</evidence>
<evidence type="ECO:0000256" key="4">
    <source>
        <dbReference type="ARBA" id="ARBA00022989"/>
    </source>
</evidence>
<evidence type="ECO:0000313" key="8">
    <source>
        <dbReference type="EMBL" id="MDH0145767.1"/>
    </source>
</evidence>
<dbReference type="Proteomes" id="UP001138621">
    <property type="component" value="Unassembled WGS sequence"/>
</dbReference>
<dbReference type="PANTHER" id="PTHR30086">
    <property type="entry name" value="ARGININE EXPORTER PROTEIN ARGO"/>
    <property type="match status" value="1"/>
</dbReference>
<feature type="transmembrane region" description="Helical" evidence="6">
    <location>
        <begin position="6"/>
        <end position="29"/>
    </location>
</feature>
<keyword evidence="3 6" id="KW-0812">Transmembrane</keyword>
<keyword evidence="4 6" id="KW-1133">Transmembrane helix</keyword>
<reference evidence="8" key="2">
    <citation type="submission" date="2022-09" db="EMBL/GenBank/DDBJ databases">
        <title>Intensive care unit water sources are persistently colonized with multi-drug resistant bacteria and are the site of extensive horizontal gene transfer of antibiotic resistance genes.</title>
        <authorList>
            <person name="Diorio-Toth L."/>
        </authorList>
    </citation>
    <scope>NUCLEOTIDE SEQUENCE</scope>
    <source>
        <strain evidence="8">GD04147</strain>
    </source>
</reference>
<comment type="caution">
    <text evidence="7">The sequence shown here is derived from an EMBL/GenBank/DDBJ whole genome shotgun (WGS) entry which is preliminary data.</text>
</comment>
<sequence>MSDPFFWMVFFSAALALNLSPGPDLLYVFSRTLSGGRRIGIISACGVCSGALVHVVFAALGISAILATSALAFTVVKYVGAAYLLYLGFQALRSAGAGGTLMPKAVPQASAWKAYRQGVLVDLLNPKAAIFFMAFLPQFVRPEHGAVPLQLLVLGVLVVVVAIVVECALVLLAARATTALRSNPAVSQWLDRALGSILIGLGIRLGLSERI</sequence>
<dbReference type="Proteomes" id="UP001158076">
    <property type="component" value="Unassembled WGS sequence"/>
</dbReference>
<dbReference type="EMBL" id="JAODZE010000003">
    <property type="protein sequence ID" value="MDH0145767.1"/>
    <property type="molecule type" value="Genomic_DNA"/>
</dbReference>
<accession>A0A427GDE1</accession>
<evidence type="ECO:0000256" key="1">
    <source>
        <dbReference type="ARBA" id="ARBA00004651"/>
    </source>
</evidence>